<proteinExistence type="predicted"/>
<evidence type="ECO:0000256" key="2">
    <source>
        <dbReference type="SAM" id="Phobius"/>
    </source>
</evidence>
<evidence type="ECO:0000313" key="5">
    <source>
        <dbReference type="Proteomes" id="UP001290462"/>
    </source>
</evidence>
<feature type="region of interest" description="Disordered" evidence="1">
    <location>
        <begin position="49"/>
        <end position="84"/>
    </location>
</feature>
<dbReference type="InterPro" id="IPR032179">
    <property type="entry name" value="Cry22Aa_Ig-like"/>
</dbReference>
<feature type="compositionally biased region" description="Low complexity" evidence="1">
    <location>
        <begin position="60"/>
        <end position="79"/>
    </location>
</feature>
<name>A0AAW9JYA5_CARML</name>
<dbReference type="Pfam" id="PF16403">
    <property type="entry name" value="Bact_surface_Ig-like"/>
    <property type="match status" value="4"/>
</dbReference>
<dbReference type="RefSeq" id="WP_322809778.1">
    <property type="nucleotide sequence ID" value="NZ_JAVBVO010000024.1"/>
</dbReference>
<keyword evidence="2" id="KW-0812">Transmembrane</keyword>
<evidence type="ECO:0000259" key="3">
    <source>
        <dbReference type="Pfam" id="PF16403"/>
    </source>
</evidence>
<dbReference type="InterPro" id="IPR013783">
    <property type="entry name" value="Ig-like_fold"/>
</dbReference>
<dbReference type="Gene3D" id="2.60.40.10">
    <property type="entry name" value="Immunoglobulins"/>
    <property type="match status" value="6"/>
</dbReference>
<protein>
    <submittedName>
        <fullName evidence="4">DUF5011 domain-containing protein</fullName>
    </submittedName>
</protein>
<feature type="domain" description="Pesticidal crystal protein Cry22Aa Ig-like" evidence="3">
    <location>
        <begin position="566"/>
        <end position="625"/>
    </location>
</feature>
<reference evidence="4" key="1">
    <citation type="submission" date="2023-08" db="EMBL/GenBank/DDBJ databases">
        <title>Genomic characterization of piscicolin 126 produced by Carnobacterium maltaromaticum CM22 strain isolated from salmon (Salmo salar).</title>
        <authorList>
            <person name="Gonzalez-Gragera E."/>
            <person name="Garcia-Lopez J.D."/>
            <person name="Teso-Perez C."/>
            <person name="Gimenez-Hernandez I."/>
            <person name="Peralta-Sanchez J.M."/>
            <person name="Valdivia E."/>
            <person name="Montalban-Lopez M."/>
            <person name="Martin-Platero A.M."/>
            <person name="Banos A."/>
            <person name="Martinez-Bueno M."/>
        </authorList>
    </citation>
    <scope>NUCLEOTIDE SEQUENCE</scope>
    <source>
        <strain evidence="4">CM22</strain>
    </source>
</reference>
<keyword evidence="2" id="KW-1133">Transmembrane helix</keyword>
<feature type="domain" description="Pesticidal crystal protein Cry22Aa Ig-like" evidence="3">
    <location>
        <begin position="420"/>
        <end position="477"/>
    </location>
</feature>
<keyword evidence="2" id="KW-0472">Membrane</keyword>
<dbReference type="AlphaFoldDB" id="A0AAW9JYA5"/>
<evidence type="ECO:0000313" key="4">
    <source>
        <dbReference type="EMBL" id="MDZ5760608.1"/>
    </source>
</evidence>
<sequence>MTENEQNNVEEQSAEVKKNRPKWFVGISAIVLLGLGVGSYNYLMADSTTQKADTQEQAPSTIKDSTGKKSSGSKNGNNEKNIEKKADIKKYDPFEDIFSKVEEPISRLVTTTNNAASSLLTQLALVTKDDKVNTKEEPVVSIPNGDDKPVLPVIPPKPPVYQAPVINVFGNFVVELGTAFNPYEFASVTDIYDSSIELIVDMTAVDIHTSGVYPIYYSTGKNSKGLTAEPKVSYVTISSRPVIELSTTEITLPVRADFNPTDYVSASDLEDGDLTSSITYTKEGREDREGSHFVTYYVTDSTGLSSSKTLKINRTNEAPVIFARTVNLQMRQEFNPLDGVVAADKESGNLTSEIQVLSNNVDITKEGTYQVVLFVEDGNGKDVTFTRTYHVTNDAPIIHLENKSYHVLDFSQFTMEMALEGLKVTDREDGEIPNSKVTVDETQLSAIDMNLPGVYPLTYSVTDSDGAKTSLTITVTILNDDPIIHGAEDSVIHVGDVFDPLAGIEVSDREEGSLLHKLEVTDLDQFSASVPGEYRFSYKVTDSFGGKSEVIRKITVVNDNPTIELPAEITINVGDAFDPKSIIVVSDTEESSENLTITISGDFNINEVGTYSIKVEVTDSFGGYAEAYFTLIVTEREVPDLEIELIE</sequence>
<feature type="domain" description="Pesticidal crystal protein Cry22Aa Ig-like" evidence="3">
    <location>
        <begin position="325"/>
        <end position="391"/>
    </location>
</feature>
<dbReference type="Proteomes" id="UP001290462">
    <property type="component" value="Unassembled WGS sequence"/>
</dbReference>
<accession>A0AAW9JYA5</accession>
<feature type="compositionally biased region" description="Polar residues" evidence="1">
    <location>
        <begin position="49"/>
        <end position="59"/>
    </location>
</feature>
<evidence type="ECO:0000256" key="1">
    <source>
        <dbReference type="SAM" id="MobiDB-lite"/>
    </source>
</evidence>
<feature type="domain" description="Pesticidal crystal protein Cry22Aa Ig-like" evidence="3">
    <location>
        <begin position="484"/>
        <end position="556"/>
    </location>
</feature>
<comment type="caution">
    <text evidence="4">The sequence shown here is derived from an EMBL/GenBank/DDBJ whole genome shotgun (WGS) entry which is preliminary data.</text>
</comment>
<feature type="transmembrane region" description="Helical" evidence="2">
    <location>
        <begin position="23"/>
        <end position="43"/>
    </location>
</feature>
<organism evidence="4 5">
    <name type="scientific">Carnobacterium maltaromaticum</name>
    <name type="common">Carnobacterium piscicola</name>
    <dbReference type="NCBI Taxonomy" id="2751"/>
    <lineage>
        <taxon>Bacteria</taxon>
        <taxon>Bacillati</taxon>
        <taxon>Bacillota</taxon>
        <taxon>Bacilli</taxon>
        <taxon>Lactobacillales</taxon>
        <taxon>Carnobacteriaceae</taxon>
        <taxon>Carnobacterium</taxon>
    </lineage>
</organism>
<gene>
    <name evidence="4" type="ORF">RAK27_18365</name>
</gene>
<dbReference type="EMBL" id="JAVBVO010000024">
    <property type="protein sequence ID" value="MDZ5760608.1"/>
    <property type="molecule type" value="Genomic_DNA"/>
</dbReference>